<keyword evidence="6" id="KW-0297">G-protein coupled receptor</keyword>
<protein>
    <recommendedName>
        <fullName evidence="14">Pheromone receptor</fullName>
    </recommendedName>
</protein>
<evidence type="ECO:0000256" key="1">
    <source>
        <dbReference type="ARBA" id="ARBA00004141"/>
    </source>
</evidence>
<keyword evidence="7 11" id="KW-0472">Membrane</keyword>
<keyword evidence="4 11" id="KW-0812">Transmembrane</keyword>
<feature type="compositionally biased region" description="Low complexity" evidence="10">
    <location>
        <begin position="390"/>
        <end position="455"/>
    </location>
</feature>
<feature type="region of interest" description="Disordered" evidence="10">
    <location>
        <begin position="473"/>
        <end position="493"/>
    </location>
</feature>
<evidence type="ECO:0000256" key="5">
    <source>
        <dbReference type="ARBA" id="ARBA00022989"/>
    </source>
</evidence>
<evidence type="ECO:0000313" key="13">
    <source>
        <dbReference type="Proteomes" id="UP001497453"/>
    </source>
</evidence>
<organism evidence="12 13">
    <name type="scientific">Somion occarium</name>
    <dbReference type="NCBI Taxonomy" id="3059160"/>
    <lineage>
        <taxon>Eukaryota</taxon>
        <taxon>Fungi</taxon>
        <taxon>Dikarya</taxon>
        <taxon>Basidiomycota</taxon>
        <taxon>Agaricomycotina</taxon>
        <taxon>Agaricomycetes</taxon>
        <taxon>Polyporales</taxon>
        <taxon>Cerrenaceae</taxon>
        <taxon>Somion</taxon>
    </lineage>
</organism>
<feature type="transmembrane region" description="Helical" evidence="11">
    <location>
        <begin position="206"/>
        <end position="229"/>
    </location>
</feature>
<evidence type="ECO:0000256" key="11">
    <source>
        <dbReference type="SAM" id="Phobius"/>
    </source>
</evidence>
<evidence type="ECO:0008006" key="14">
    <source>
        <dbReference type="Google" id="ProtNLM"/>
    </source>
</evidence>
<evidence type="ECO:0000256" key="2">
    <source>
        <dbReference type="ARBA" id="ARBA00011085"/>
    </source>
</evidence>
<dbReference type="Pfam" id="PF02076">
    <property type="entry name" value="STE3"/>
    <property type="match status" value="1"/>
</dbReference>
<evidence type="ECO:0000256" key="9">
    <source>
        <dbReference type="ARBA" id="ARBA00023224"/>
    </source>
</evidence>
<comment type="subcellular location">
    <subcellularLocation>
        <location evidence="1">Membrane</location>
        <topology evidence="1">Multi-pass membrane protein</topology>
    </subcellularLocation>
</comment>
<keyword evidence="3" id="KW-0589">Pheromone response</keyword>
<evidence type="ECO:0000256" key="3">
    <source>
        <dbReference type="ARBA" id="ARBA00022507"/>
    </source>
</evidence>
<accession>A0ABP1CPJ5</accession>
<reference evidence="13" key="1">
    <citation type="submission" date="2024-04" db="EMBL/GenBank/DDBJ databases">
        <authorList>
            <person name="Shaw F."/>
            <person name="Minotto A."/>
        </authorList>
    </citation>
    <scope>NUCLEOTIDE SEQUENCE [LARGE SCALE GENOMIC DNA]</scope>
</reference>
<feature type="region of interest" description="Disordered" evidence="10">
    <location>
        <begin position="376"/>
        <end position="455"/>
    </location>
</feature>
<keyword evidence="13" id="KW-1185">Reference proteome</keyword>
<feature type="transmembrane region" description="Helical" evidence="11">
    <location>
        <begin position="6"/>
        <end position="26"/>
    </location>
</feature>
<feature type="region of interest" description="Disordered" evidence="10">
    <location>
        <begin position="323"/>
        <end position="342"/>
    </location>
</feature>
<dbReference type="PRINTS" id="PR00901">
    <property type="entry name" value="PHEROMONEBAR"/>
</dbReference>
<keyword evidence="9" id="KW-0807">Transducer</keyword>
<feature type="compositionally biased region" description="Basic and acidic residues" evidence="10">
    <location>
        <begin position="380"/>
        <end position="389"/>
    </location>
</feature>
<evidence type="ECO:0000313" key="12">
    <source>
        <dbReference type="EMBL" id="CAL1697585.1"/>
    </source>
</evidence>
<evidence type="ECO:0000256" key="8">
    <source>
        <dbReference type="ARBA" id="ARBA00023170"/>
    </source>
</evidence>
<dbReference type="PANTHER" id="PTHR28097">
    <property type="entry name" value="PHEROMONE A FACTOR RECEPTOR"/>
    <property type="match status" value="1"/>
</dbReference>
<evidence type="ECO:0000256" key="4">
    <source>
        <dbReference type="ARBA" id="ARBA00022692"/>
    </source>
</evidence>
<dbReference type="InterPro" id="IPR000481">
    <property type="entry name" value="GPCR_Pheromne_B_alpha_rcpt"/>
</dbReference>
<dbReference type="CDD" id="cd14966">
    <property type="entry name" value="7tmD_STE3"/>
    <property type="match status" value="1"/>
</dbReference>
<dbReference type="InterPro" id="IPR001499">
    <property type="entry name" value="GPCR_STE3"/>
</dbReference>
<sequence>MADPTYPLFSVFAFLGFFLVLVPLPWHLQAWNSATCYFIIWTALACLNQFANSVVWAGNALNNAPVWCDISTRITIAASVGIPAASLCINRRLYVIASVQTARVTRADKRRDILIDTLICVLFPLVVLILAYVVQGHRFNVMEDIGCVQATYNTLLAYFLVTWWPLVLGVVSAIYCILSLTAFAKRRAQFNALLASKNSSLTFGRYFRLMALATTELMLTIPLSSYIIYLNATAAPLGPWISWSNTHYAFSRVDQIPALLWRQNHQLVIAEELGRWIDPACAFIFFAYFGFAGEARRHYKEAIWFVASRLGFSRPWGSTGMQSLPTTIPSTPKSPLSDSLPGYTAPTLPPVSRLHPRPGSLTLAILQEKPQYIIMPSSDSKSDFDHKEPLSSSPAVSLRSSSPRRPPSLQHSASPPSPSRLSSHSSHSNIDVPSSTLSPRSTSSPAYSSFSGSAYDPSITVSEIEAMYHARMPSPFYTDSEPSQTPYQHNFAV</sequence>
<dbReference type="PANTHER" id="PTHR28097:SF1">
    <property type="entry name" value="PHEROMONE A FACTOR RECEPTOR"/>
    <property type="match status" value="1"/>
</dbReference>
<keyword evidence="8" id="KW-0675">Receptor</keyword>
<feature type="transmembrane region" description="Helical" evidence="11">
    <location>
        <begin position="163"/>
        <end position="185"/>
    </location>
</feature>
<evidence type="ECO:0000256" key="6">
    <source>
        <dbReference type="ARBA" id="ARBA00023040"/>
    </source>
</evidence>
<name>A0ABP1CPJ5_9APHY</name>
<dbReference type="EMBL" id="OZ037953">
    <property type="protein sequence ID" value="CAL1697585.1"/>
    <property type="molecule type" value="Genomic_DNA"/>
</dbReference>
<proteinExistence type="inferred from homology"/>
<feature type="transmembrane region" description="Helical" evidence="11">
    <location>
        <begin position="70"/>
        <end position="89"/>
    </location>
</feature>
<evidence type="ECO:0000256" key="10">
    <source>
        <dbReference type="SAM" id="MobiDB-lite"/>
    </source>
</evidence>
<dbReference type="PRINTS" id="PR00899">
    <property type="entry name" value="GPCRSTE3"/>
</dbReference>
<comment type="similarity">
    <text evidence="2">Belongs to the G-protein coupled receptor 4 family.</text>
</comment>
<feature type="compositionally biased region" description="Polar residues" evidence="10">
    <location>
        <begin position="480"/>
        <end position="493"/>
    </location>
</feature>
<dbReference type="Proteomes" id="UP001497453">
    <property type="component" value="Chromosome 10"/>
</dbReference>
<feature type="transmembrane region" description="Helical" evidence="11">
    <location>
        <begin position="113"/>
        <end position="134"/>
    </location>
</feature>
<gene>
    <name evidence="12" type="ORF">GFSPODELE1_LOCUS1737</name>
</gene>
<evidence type="ECO:0000256" key="7">
    <source>
        <dbReference type="ARBA" id="ARBA00023136"/>
    </source>
</evidence>
<feature type="compositionally biased region" description="Polar residues" evidence="10">
    <location>
        <begin position="323"/>
        <end position="337"/>
    </location>
</feature>
<feature type="transmembrane region" description="Helical" evidence="11">
    <location>
        <begin position="38"/>
        <end position="58"/>
    </location>
</feature>
<keyword evidence="5 11" id="KW-1133">Transmembrane helix</keyword>